<keyword evidence="2" id="KW-1185">Reference proteome</keyword>
<sequence length="297" mass="35234">MRMNTVVKNILLTPFNILYRINPSLNLKLLFLIKCHYRLNLQHPVTYNEKLQWIKLYERNPIMPKCADKYTVRQYVESRGCGNILNELIWQGFNPEDIPFDSLPKRCVIKVTHGSTFNIICKDITTLNRAKTISMLKRWLKVKFLPCYGEWFYGIERPRIIVEKYLQNSADDDRLDDYKVYCFNGIPRYISVDSGRNTRKHYKNIYNTKWELQKDYRMAYPCNNIEQPAPKCLEEMLKYAEILSADFYHARVDFYVVDDKPVFGEITFTNSAGFGKVLPYEFEKAMGDYLKLPCDNR</sequence>
<dbReference type="EMBL" id="BAVR01000050">
    <property type="protein sequence ID" value="GAE89937.1"/>
    <property type="molecule type" value="Genomic_DNA"/>
</dbReference>
<proteinExistence type="predicted"/>
<dbReference type="GO" id="GO:0016740">
    <property type="term" value="F:transferase activity"/>
    <property type="evidence" value="ECO:0007669"/>
    <property type="project" value="UniProtKB-KW"/>
</dbReference>
<evidence type="ECO:0000313" key="1">
    <source>
        <dbReference type="EMBL" id="GAE89937.1"/>
    </source>
</evidence>
<reference evidence="1" key="1">
    <citation type="journal article" date="2014" name="Genome Announc.">
        <title>Draft Genome Sequence of Clostridium straminisolvens Strain JCM 21531T, Isolated from a Cellulose-Degrading Bacterial Community.</title>
        <authorList>
            <person name="Yuki M."/>
            <person name="Oshima K."/>
            <person name="Suda W."/>
            <person name="Sakamoto M."/>
            <person name="Kitamura K."/>
            <person name="Iida T."/>
            <person name="Hattori M."/>
            <person name="Ohkuma M."/>
        </authorList>
    </citation>
    <scope>NUCLEOTIDE SEQUENCE [LARGE SCALE GENOMIC DNA]</scope>
    <source>
        <strain evidence="1">JCM 21531</strain>
    </source>
</reference>
<accession>W4V9S7</accession>
<gene>
    <name evidence="1" type="ORF">JCM21531_3509</name>
</gene>
<dbReference type="STRING" id="1294263.JCM21531_3509"/>
<organism evidence="1 2">
    <name type="scientific">Acetivibrio straminisolvens JCM 21531</name>
    <dbReference type="NCBI Taxonomy" id="1294263"/>
    <lineage>
        <taxon>Bacteria</taxon>
        <taxon>Bacillati</taxon>
        <taxon>Bacillota</taxon>
        <taxon>Clostridia</taxon>
        <taxon>Eubacteriales</taxon>
        <taxon>Oscillospiraceae</taxon>
        <taxon>Acetivibrio</taxon>
    </lineage>
</organism>
<dbReference type="Proteomes" id="UP000019109">
    <property type="component" value="Unassembled WGS sequence"/>
</dbReference>
<name>W4V9S7_9FIRM</name>
<keyword evidence="1" id="KW-0808">Transferase</keyword>
<evidence type="ECO:0000313" key="2">
    <source>
        <dbReference type="Proteomes" id="UP000019109"/>
    </source>
</evidence>
<comment type="caution">
    <text evidence="1">The sequence shown here is derived from an EMBL/GenBank/DDBJ whole genome shotgun (WGS) entry which is preliminary data.</text>
</comment>
<protein>
    <submittedName>
        <fullName evidence="1">Glycosyltransferase</fullName>
    </submittedName>
</protein>
<dbReference type="Pfam" id="PF14305">
    <property type="entry name" value="ATPgrasp_TupA"/>
    <property type="match status" value="1"/>
</dbReference>
<dbReference type="InterPro" id="IPR029465">
    <property type="entry name" value="ATPgrasp_TupA"/>
</dbReference>
<dbReference type="AlphaFoldDB" id="W4V9S7"/>